<reference evidence="1 2" key="1">
    <citation type="submission" date="2015-01" db="EMBL/GenBank/DDBJ databases">
        <title>Vibrio sp. C5 JCM 19232 whole genome shotgun sequence.</title>
        <authorList>
            <person name="Sawabe T."/>
            <person name="Meirelles P."/>
            <person name="Feng G."/>
            <person name="Sayaka M."/>
            <person name="Hattori M."/>
            <person name="Ohkuma M."/>
        </authorList>
    </citation>
    <scope>NUCLEOTIDE SEQUENCE [LARGE SCALE GENOMIC DNA]</scope>
    <source>
        <strain evidence="1 2">JCM19232</strain>
    </source>
</reference>
<sequence>MTCKAELPREALSITLSPDNATIEEGNTQQYTVMADIPDVGAVDVTEMADIYDPVNGETYVSVDNNGLATGIAAGATTLQADYGSQSDTVNVTIASGCNTLADACIDAIDRGDGLKFTSSPSRAFMELHAIDHLAGDWLMEGGVAGPDGAFGLIPHSSASTLCAHYNTLAIGGRTNWELPPLTDIELGLWQWFGQRSLYDLFGWPATADTWSSTSQGDKYKTINLHDGSLDPTSTDVNRYVTCLSRP</sequence>
<reference evidence="1 2" key="2">
    <citation type="submission" date="2015-01" db="EMBL/GenBank/DDBJ databases">
        <authorList>
            <consortium name="NBRP consortium"/>
            <person name="Sawabe T."/>
            <person name="Meirelles P."/>
            <person name="Feng G."/>
            <person name="Sayaka M."/>
            <person name="Hattori M."/>
            <person name="Ohkuma M."/>
        </authorList>
    </citation>
    <scope>NUCLEOTIDE SEQUENCE [LARGE SCALE GENOMIC DNA]</scope>
    <source>
        <strain evidence="1 2">JCM19232</strain>
    </source>
</reference>
<accession>A0A0B8PII4</accession>
<evidence type="ECO:0000313" key="2">
    <source>
        <dbReference type="Proteomes" id="UP000031670"/>
    </source>
</evidence>
<organism evidence="1 2">
    <name type="scientific">Vibrio ishigakensis</name>
    <dbReference type="NCBI Taxonomy" id="1481914"/>
    <lineage>
        <taxon>Bacteria</taxon>
        <taxon>Pseudomonadati</taxon>
        <taxon>Pseudomonadota</taxon>
        <taxon>Gammaproteobacteria</taxon>
        <taxon>Vibrionales</taxon>
        <taxon>Vibrionaceae</taxon>
        <taxon>Vibrio</taxon>
    </lineage>
</organism>
<dbReference type="Gene3D" id="2.60.40.1080">
    <property type="match status" value="1"/>
</dbReference>
<gene>
    <name evidence="1" type="ORF">JCM19232_5030</name>
</gene>
<dbReference type="Proteomes" id="UP000031670">
    <property type="component" value="Unassembled WGS sequence"/>
</dbReference>
<protein>
    <submittedName>
        <fullName evidence="1">Uncharacterized protein</fullName>
    </submittedName>
</protein>
<evidence type="ECO:0000313" key="1">
    <source>
        <dbReference type="EMBL" id="GAM66101.1"/>
    </source>
</evidence>
<dbReference type="EMBL" id="BBSA01000038">
    <property type="protein sequence ID" value="GAM66101.1"/>
    <property type="molecule type" value="Genomic_DNA"/>
</dbReference>
<name>A0A0B8PII4_9VIBR</name>
<comment type="caution">
    <text evidence="1">The sequence shown here is derived from an EMBL/GenBank/DDBJ whole genome shotgun (WGS) entry which is preliminary data.</text>
</comment>
<dbReference type="AlphaFoldDB" id="A0A0B8PII4"/>
<proteinExistence type="predicted"/>